<comment type="caution">
    <text evidence="1">The sequence shown here is derived from an EMBL/GenBank/DDBJ whole genome shotgun (WGS) entry which is preliminary data.</text>
</comment>
<evidence type="ECO:0000313" key="1">
    <source>
        <dbReference type="EMBL" id="KAI8439702.1"/>
    </source>
</evidence>
<keyword evidence="2" id="KW-1185">Reference proteome</keyword>
<protein>
    <submittedName>
        <fullName evidence="1">Uncharacterized protein</fullName>
    </submittedName>
</protein>
<sequence length="552" mass="62102">MAKEDKEDKKYDIVEVTETFGRFQIMQFIYCCLPALFVTMININYVFTVGDVNYRCRIPECDSNTTSIQRPVWWPDTAIDRCSRPVLHQDWNNTMQCTNASFSGSVEKCDSWVYESNDTVVAELDLACQPWTTNSVGTVHSAGMVISMTIFGWLSDKYGRKPTLVLCSVGGILGHLKTFVTSYYLYIVIEFLEAAITGGTYSAAMVIMIESSGKNNRVLAGVIFAYAIYVGEAIFACIAIAVTYWKTLIRIICTPPIIFLSYTFLIRESPRWQIINNKFEEAKKTLLVIAETNKLNIDKQEFLNIDGAKLKNKFNLGSHEQKESMKTVFTSKEIWKRLLVMMICRFTASFVYYGMMINSVWLPGNKYTNFLLATVMSFPGELIALVLMNKYGRRKPLLYGYLACGVLCIASGYVPEGLELFRKRLGKDNSVPVGEDDNICLLHWCCDVHHGTVPDQRSRHTDGAVLLYVKIWRHAGPAYSYLDTNISGPAIPLVRASAVVSGISLILTPETRNLPLMDTVEQVETSAKHARDMKRTQGNTNAGFDDTVVSSL</sequence>
<evidence type="ECO:0000313" key="2">
    <source>
        <dbReference type="Proteomes" id="UP001064048"/>
    </source>
</evidence>
<accession>A0ACC0KT99</accession>
<gene>
    <name evidence="1" type="ORF">MSG28_013396</name>
</gene>
<dbReference type="EMBL" id="CM046123">
    <property type="protein sequence ID" value="KAI8439702.1"/>
    <property type="molecule type" value="Genomic_DNA"/>
</dbReference>
<dbReference type="Proteomes" id="UP001064048">
    <property type="component" value="Chromosome 23"/>
</dbReference>
<proteinExistence type="predicted"/>
<reference evidence="1 2" key="1">
    <citation type="journal article" date="2022" name="Genome Biol. Evol.">
        <title>The Spruce Budworm Genome: Reconstructing the Evolutionary History of Antifreeze Proteins.</title>
        <authorList>
            <person name="Beliveau C."/>
            <person name="Gagne P."/>
            <person name="Picq S."/>
            <person name="Vernygora O."/>
            <person name="Keeling C.I."/>
            <person name="Pinkney K."/>
            <person name="Doucet D."/>
            <person name="Wen F."/>
            <person name="Johnston J.S."/>
            <person name="Maaroufi H."/>
            <person name="Boyle B."/>
            <person name="Laroche J."/>
            <person name="Dewar K."/>
            <person name="Juretic N."/>
            <person name="Blackburn G."/>
            <person name="Nisole A."/>
            <person name="Brunet B."/>
            <person name="Brandao M."/>
            <person name="Lumley L."/>
            <person name="Duan J."/>
            <person name="Quan G."/>
            <person name="Lucarotti C.J."/>
            <person name="Roe A.D."/>
            <person name="Sperling F.A.H."/>
            <person name="Levesque R.C."/>
            <person name="Cusson M."/>
        </authorList>
    </citation>
    <scope>NUCLEOTIDE SEQUENCE [LARGE SCALE GENOMIC DNA]</scope>
    <source>
        <strain evidence="1">Glfc:IPQL:Cfum</strain>
    </source>
</reference>
<organism evidence="1 2">
    <name type="scientific">Choristoneura fumiferana</name>
    <name type="common">Spruce budworm moth</name>
    <name type="synonym">Archips fumiferana</name>
    <dbReference type="NCBI Taxonomy" id="7141"/>
    <lineage>
        <taxon>Eukaryota</taxon>
        <taxon>Metazoa</taxon>
        <taxon>Ecdysozoa</taxon>
        <taxon>Arthropoda</taxon>
        <taxon>Hexapoda</taxon>
        <taxon>Insecta</taxon>
        <taxon>Pterygota</taxon>
        <taxon>Neoptera</taxon>
        <taxon>Endopterygota</taxon>
        <taxon>Lepidoptera</taxon>
        <taxon>Glossata</taxon>
        <taxon>Ditrysia</taxon>
        <taxon>Tortricoidea</taxon>
        <taxon>Tortricidae</taxon>
        <taxon>Tortricinae</taxon>
        <taxon>Choristoneura</taxon>
    </lineage>
</organism>
<name>A0ACC0KT99_CHOFU</name>